<dbReference type="EMBL" id="FOCX01000001">
    <property type="protein sequence ID" value="SEN04898.1"/>
    <property type="molecule type" value="Genomic_DNA"/>
</dbReference>
<keyword evidence="3" id="KW-1185">Reference proteome</keyword>
<evidence type="ECO:0000256" key="1">
    <source>
        <dbReference type="SAM" id="MobiDB-lite"/>
    </source>
</evidence>
<organism evidence="2 3">
    <name type="scientific">Halorientalis persicus</name>
    <dbReference type="NCBI Taxonomy" id="1367881"/>
    <lineage>
        <taxon>Archaea</taxon>
        <taxon>Methanobacteriati</taxon>
        <taxon>Methanobacteriota</taxon>
        <taxon>Stenosarchaea group</taxon>
        <taxon>Halobacteria</taxon>
        <taxon>Halobacteriales</taxon>
        <taxon>Haloarculaceae</taxon>
        <taxon>Halorientalis</taxon>
    </lineage>
</organism>
<dbReference type="AlphaFoldDB" id="A0A1H8DED9"/>
<evidence type="ECO:0000313" key="3">
    <source>
        <dbReference type="Proteomes" id="UP000198775"/>
    </source>
</evidence>
<dbReference type="RefSeq" id="WP_092656785.1">
    <property type="nucleotide sequence ID" value="NZ_FOCX01000001.1"/>
</dbReference>
<dbReference type="Proteomes" id="UP000198775">
    <property type="component" value="Unassembled WGS sequence"/>
</dbReference>
<gene>
    <name evidence="2" type="ORF">SAMN05216388_1001244</name>
</gene>
<protein>
    <submittedName>
        <fullName evidence="2">Uncharacterized protein</fullName>
    </submittedName>
</protein>
<dbReference type="OrthoDB" id="236311at2157"/>
<feature type="region of interest" description="Disordered" evidence="1">
    <location>
        <begin position="1"/>
        <end position="24"/>
    </location>
</feature>
<reference evidence="3" key="1">
    <citation type="submission" date="2016-10" db="EMBL/GenBank/DDBJ databases">
        <authorList>
            <person name="Varghese N."/>
            <person name="Submissions S."/>
        </authorList>
    </citation>
    <scope>NUCLEOTIDE SEQUENCE [LARGE SCALE GENOMIC DNA]</scope>
    <source>
        <strain evidence="3">IBRC-M 10043</strain>
    </source>
</reference>
<name>A0A1H8DED9_9EURY</name>
<sequence>MSGTRLPGDSEANDRHKSDLRAETRLSGDLAARFEQFMESHDAQKSEVLREALDEFLPSSANSEYVLPRNPELKDAYLALAGEDEKRVMPVSKAESILSQQTHPNEPLELIREDVIAELDGSGLLAVKGGRVAVAPLTPRDEVTPQDGDRNE</sequence>
<accession>A0A1H8DED9</accession>
<evidence type="ECO:0000313" key="2">
    <source>
        <dbReference type="EMBL" id="SEN04898.1"/>
    </source>
</evidence>
<proteinExistence type="predicted"/>
<feature type="compositionally biased region" description="Basic and acidic residues" evidence="1">
    <location>
        <begin position="12"/>
        <end position="24"/>
    </location>
</feature>